<feature type="signal peptide" evidence="1">
    <location>
        <begin position="1"/>
        <end position="21"/>
    </location>
</feature>
<evidence type="ECO:0000313" key="2">
    <source>
        <dbReference type="EMBL" id="MDC7685199.1"/>
    </source>
</evidence>
<organism evidence="2 3">
    <name type="scientific">Asticcacaulis aquaticus</name>
    <dbReference type="NCBI Taxonomy" id="2984212"/>
    <lineage>
        <taxon>Bacteria</taxon>
        <taxon>Pseudomonadati</taxon>
        <taxon>Pseudomonadota</taxon>
        <taxon>Alphaproteobacteria</taxon>
        <taxon>Caulobacterales</taxon>
        <taxon>Caulobacteraceae</taxon>
        <taxon>Asticcacaulis</taxon>
    </lineage>
</organism>
<accession>A0ABT5HYP7</accession>
<proteinExistence type="predicted"/>
<gene>
    <name evidence="2" type="ORF">PQU92_18100</name>
</gene>
<feature type="chain" id="PRO_5045407411" description="DUF4625 domain-containing protein" evidence="1">
    <location>
        <begin position="22"/>
        <end position="177"/>
    </location>
</feature>
<evidence type="ECO:0000256" key="1">
    <source>
        <dbReference type="SAM" id="SignalP"/>
    </source>
</evidence>
<evidence type="ECO:0008006" key="4">
    <source>
        <dbReference type="Google" id="ProtNLM"/>
    </source>
</evidence>
<comment type="caution">
    <text evidence="2">The sequence shown here is derived from an EMBL/GenBank/DDBJ whole genome shotgun (WGS) entry which is preliminary data.</text>
</comment>
<sequence length="177" mass="18756">MKPILFASALLSAGLVMPALAAEPPASHTKAFPHADGPFSAALVLVSEASLTEFKKPADQGLQLTLVKTAKPGDKIAAKVLFMGFALDEGFGNVTYDIRVLRPDGQVYGTKSKADHKGLLAFKGATMNSTNIFNNAATLVLDFETTDPEGIYKIEVVVHDTIGNHHIPLSAEVKLGL</sequence>
<keyword evidence="1" id="KW-0732">Signal</keyword>
<name>A0ABT5HYP7_9CAUL</name>
<evidence type="ECO:0000313" key="3">
    <source>
        <dbReference type="Proteomes" id="UP001214854"/>
    </source>
</evidence>
<dbReference type="Proteomes" id="UP001214854">
    <property type="component" value="Unassembled WGS sequence"/>
</dbReference>
<keyword evidence="3" id="KW-1185">Reference proteome</keyword>
<reference evidence="2 3" key="1">
    <citation type="submission" date="2023-01" db="EMBL/GenBank/DDBJ databases">
        <title>Novel species of the genus Asticcacaulis isolated from rivers.</title>
        <authorList>
            <person name="Lu H."/>
        </authorList>
    </citation>
    <scope>NUCLEOTIDE SEQUENCE [LARGE SCALE GENOMIC DNA]</scope>
    <source>
        <strain evidence="2 3">BYS171W</strain>
    </source>
</reference>
<protein>
    <recommendedName>
        <fullName evidence="4">DUF4625 domain-containing protein</fullName>
    </recommendedName>
</protein>
<dbReference type="RefSeq" id="WP_272749704.1">
    <property type="nucleotide sequence ID" value="NZ_JAQQKX010000024.1"/>
</dbReference>
<dbReference type="EMBL" id="JAQQKX010000024">
    <property type="protein sequence ID" value="MDC7685199.1"/>
    <property type="molecule type" value="Genomic_DNA"/>
</dbReference>